<dbReference type="GO" id="GO:0008180">
    <property type="term" value="C:COP9 signalosome"/>
    <property type="evidence" value="ECO:0007669"/>
    <property type="project" value="UniProtKB-KW"/>
</dbReference>
<gene>
    <name evidence="2" type="ORF">SLEP1_g23855</name>
</gene>
<dbReference type="Proteomes" id="UP001054252">
    <property type="component" value="Unassembled WGS sequence"/>
</dbReference>
<evidence type="ECO:0000313" key="3">
    <source>
        <dbReference type="Proteomes" id="UP001054252"/>
    </source>
</evidence>
<accession>A0AAV5JIW1</accession>
<organism evidence="2 3">
    <name type="scientific">Rubroshorea leprosula</name>
    <dbReference type="NCBI Taxonomy" id="152421"/>
    <lineage>
        <taxon>Eukaryota</taxon>
        <taxon>Viridiplantae</taxon>
        <taxon>Streptophyta</taxon>
        <taxon>Embryophyta</taxon>
        <taxon>Tracheophyta</taxon>
        <taxon>Spermatophyta</taxon>
        <taxon>Magnoliopsida</taxon>
        <taxon>eudicotyledons</taxon>
        <taxon>Gunneridae</taxon>
        <taxon>Pentapetalae</taxon>
        <taxon>rosids</taxon>
        <taxon>malvids</taxon>
        <taxon>Malvales</taxon>
        <taxon>Dipterocarpaceae</taxon>
        <taxon>Rubroshorea</taxon>
    </lineage>
</organism>
<dbReference type="PANTHER" id="PTHR15350">
    <property type="entry name" value="COP9 SIGNALOSOME COMPLEX SUBUNIT 7/DENDRITIC CELL PROTEIN GA17"/>
    <property type="match status" value="1"/>
</dbReference>
<keyword evidence="3" id="KW-1185">Reference proteome</keyword>
<proteinExistence type="predicted"/>
<name>A0AAV5JIW1_9ROSI</name>
<dbReference type="AlphaFoldDB" id="A0AAV5JIW1"/>
<reference evidence="2 3" key="1">
    <citation type="journal article" date="2021" name="Commun. Biol.">
        <title>The genome of Shorea leprosula (Dipterocarpaceae) highlights the ecological relevance of drought in aseasonal tropical rainforests.</title>
        <authorList>
            <person name="Ng K.K.S."/>
            <person name="Kobayashi M.J."/>
            <person name="Fawcett J.A."/>
            <person name="Hatakeyama M."/>
            <person name="Paape T."/>
            <person name="Ng C.H."/>
            <person name="Ang C.C."/>
            <person name="Tnah L.H."/>
            <person name="Lee C.T."/>
            <person name="Nishiyama T."/>
            <person name="Sese J."/>
            <person name="O'Brien M.J."/>
            <person name="Copetti D."/>
            <person name="Mohd Noor M.I."/>
            <person name="Ong R.C."/>
            <person name="Putra M."/>
            <person name="Sireger I.Z."/>
            <person name="Indrioko S."/>
            <person name="Kosugi Y."/>
            <person name="Izuno A."/>
            <person name="Isagi Y."/>
            <person name="Lee S.L."/>
            <person name="Shimizu K.K."/>
        </authorList>
    </citation>
    <scope>NUCLEOTIDE SEQUENCE [LARGE SCALE GENOMIC DNA]</scope>
    <source>
        <strain evidence="2">214</strain>
    </source>
</reference>
<keyword evidence="1" id="KW-0736">Signalosome</keyword>
<dbReference type="PANTHER" id="PTHR15350:SF5">
    <property type="entry name" value="COP9 SIGNALOSOME COMPLEX SUBUNIT 7"/>
    <property type="match status" value="1"/>
</dbReference>
<evidence type="ECO:0000313" key="2">
    <source>
        <dbReference type="EMBL" id="GKV12741.1"/>
    </source>
</evidence>
<sequence length="125" mass="14541">MLRLFAHGTWSDYKNNAGRLLQLAPDQVLKLKQLTVLTLAETNKVCYPDFIPFLQSFAFPFGILSSFLVASEAIKSFMNIVHVISVKKLWSSRLKSELKLYQRSLRRRLQPFRPWKGNSTTHTLW</sequence>
<dbReference type="EMBL" id="BPVZ01000037">
    <property type="protein sequence ID" value="GKV12741.1"/>
    <property type="molecule type" value="Genomic_DNA"/>
</dbReference>
<comment type="caution">
    <text evidence="2">The sequence shown here is derived from an EMBL/GenBank/DDBJ whole genome shotgun (WGS) entry which is preliminary data.</text>
</comment>
<dbReference type="InterPro" id="IPR045237">
    <property type="entry name" value="COPS7/eIF3m"/>
</dbReference>
<evidence type="ECO:0000256" key="1">
    <source>
        <dbReference type="ARBA" id="ARBA00022790"/>
    </source>
</evidence>
<protein>
    <submittedName>
        <fullName evidence="2">Uncharacterized protein</fullName>
    </submittedName>
</protein>